<dbReference type="InterPro" id="IPR002110">
    <property type="entry name" value="Ankyrin_rpt"/>
</dbReference>
<keyword evidence="5" id="KW-1185">Reference proteome</keyword>
<reference evidence="4 5" key="1">
    <citation type="submission" date="2015-01" db="EMBL/GenBank/DDBJ databases">
        <title>The Genome Sequence of Fonsecaea multimorphosa CBS 102226.</title>
        <authorList>
            <consortium name="The Broad Institute Genomics Platform"/>
            <person name="Cuomo C."/>
            <person name="de Hoog S."/>
            <person name="Gorbushina A."/>
            <person name="Stielow B."/>
            <person name="Teixiera M."/>
            <person name="Abouelleil A."/>
            <person name="Chapman S.B."/>
            <person name="Priest M."/>
            <person name="Young S.K."/>
            <person name="Wortman J."/>
            <person name="Nusbaum C."/>
            <person name="Birren B."/>
        </authorList>
    </citation>
    <scope>NUCLEOTIDE SEQUENCE [LARGE SCALE GENOMIC DNA]</scope>
    <source>
        <strain evidence="4 5">CBS 102226</strain>
    </source>
</reference>
<dbReference type="PROSITE" id="PS50297">
    <property type="entry name" value="ANK_REP_REGION"/>
    <property type="match status" value="1"/>
</dbReference>
<dbReference type="EMBL" id="KN848063">
    <property type="protein sequence ID" value="KIY02667.1"/>
    <property type="molecule type" value="Genomic_DNA"/>
</dbReference>
<evidence type="ECO:0000256" key="3">
    <source>
        <dbReference type="PROSITE-ProRule" id="PRU00023"/>
    </source>
</evidence>
<dbReference type="Proteomes" id="UP000053411">
    <property type="component" value="Unassembled WGS sequence"/>
</dbReference>
<dbReference type="AlphaFoldDB" id="A0A0D2IZY1"/>
<evidence type="ECO:0000313" key="4">
    <source>
        <dbReference type="EMBL" id="KIY02667.1"/>
    </source>
</evidence>
<dbReference type="SUPFAM" id="SSF48403">
    <property type="entry name" value="Ankyrin repeat"/>
    <property type="match status" value="1"/>
</dbReference>
<dbReference type="PROSITE" id="PS50088">
    <property type="entry name" value="ANK_REPEAT"/>
    <property type="match status" value="1"/>
</dbReference>
<keyword evidence="2 3" id="KW-0040">ANK repeat</keyword>
<name>A0A0D2IZY1_9EURO</name>
<protein>
    <submittedName>
        <fullName evidence="4">Uncharacterized protein</fullName>
    </submittedName>
</protein>
<accession>A0A0D2IZY1</accession>
<keyword evidence="1" id="KW-0677">Repeat</keyword>
<organism evidence="4 5">
    <name type="scientific">Fonsecaea multimorphosa CBS 102226</name>
    <dbReference type="NCBI Taxonomy" id="1442371"/>
    <lineage>
        <taxon>Eukaryota</taxon>
        <taxon>Fungi</taxon>
        <taxon>Dikarya</taxon>
        <taxon>Ascomycota</taxon>
        <taxon>Pezizomycotina</taxon>
        <taxon>Eurotiomycetes</taxon>
        <taxon>Chaetothyriomycetidae</taxon>
        <taxon>Chaetothyriales</taxon>
        <taxon>Herpotrichiellaceae</taxon>
        <taxon>Fonsecaea</taxon>
    </lineage>
</organism>
<dbReference type="VEuPathDB" id="FungiDB:Z520_01132"/>
<proteinExistence type="predicted"/>
<dbReference type="PANTHER" id="PTHR24171">
    <property type="entry name" value="ANKYRIN REPEAT DOMAIN-CONTAINING PROTEIN 39-RELATED"/>
    <property type="match status" value="1"/>
</dbReference>
<dbReference type="Gene3D" id="1.25.40.20">
    <property type="entry name" value="Ankyrin repeat-containing domain"/>
    <property type="match status" value="1"/>
</dbReference>
<gene>
    <name evidence="4" type="ORF">Z520_01132</name>
</gene>
<dbReference type="InterPro" id="IPR036770">
    <property type="entry name" value="Ankyrin_rpt-contain_sf"/>
</dbReference>
<evidence type="ECO:0000256" key="2">
    <source>
        <dbReference type="ARBA" id="ARBA00023043"/>
    </source>
</evidence>
<dbReference type="GeneID" id="27706878"/>
<evidence type="ECO:0000256" key="1">
    <source>
        <dbReference type="ARBA" id="ARBA00022737"/>
    </source>
</evidence>
<dbReference type="OrthoDB" id="4340554at2759"/>
<evidence type="ECO:0000313" key="5">
    <source>
        <dbReference type="Proteomes" id="UP000053411"/>
    </source>
</evidence>
<feature type="repeat" description="ANK" evidence="3">
    <location>
        <begin position="62"/>
        <end position="94"/>
    </location>
</feature>
<sequence length="191" mass="21152">MIRALLDKGAAVEAKDGKGNTVLHSLSLGDPIDEQQAAQIFHRVSTASLSRSMISLDVRNNEGRTPLHEACCRGRAFLAEALVWAGADPEALDSAGQTPLQLVPEIWREDVRGFVERGFAMRGWEREHPLYHQLNPEPAKSRAVCSDFVASRVTTVTSSSVADYEEWSQNESEESDAEGVEFWDGKAIRRK</sequence>
<dbReference type="RefSeq" id="XP_016636789.1">
    <property type="nucleotide sequence ID" value="XM_016771650.1"/>
</dbReference>
<dbReference type="Pfam" id="PF00023">
    <property type="entry name" value="Ank"/>
    <property type="match status" value="1"/>
</dbReference>